<evidence type="ECO:0000313" key="1">
    <source>
        <dbReference type="EMBL" id="KAJ7984666.1"/>
    </source>
</evidence>
<comment type="caution">
    <text evidence="1">The sequence shown here is derived from an EMBL/GenBank/DDBJ whole genome shotgun (WGS) entry which is preliminary data.</text>
</comment>
<gene>
    <name evidence="1" type="ORF">DPEC_G00357120</name>
</gene>
<name>A0ACC2EZW8_DALPE</name>
<sequence>MESRDFAAPHHLLTERAALVHHAASRVAPGGHNTVQHPAHFQPGKYYPHISMAPHSGASFMGSFLASSLGSPPSHPPHPSGPPASPSSPSYRGGPHSSASPIWFPHSHEDRSPTFRAPLG</sequence>
<keyword evidence="2" id="KW-1185">Reference proteome</keyword>
<protein>
    <submittedName>
        <fullName evidence="1">Uncharacterized protein</fullName>
    </submittedName>
</protein>
<reference evidence="1" key="1">
    <citation type="submission" date="2021-05" db="EMBL/GenBank/DDBJ databases">
        <authorList>
            <person name="Pan Q."/>
            <person name="Jouanno E."/>
            <person name="Zahm M."/>
            <person name="Klopp C."/>
            <person name="Cabau C."/>
            <person name="Louis A."/>
            <person name="Berthelot C."/>
            <person name="Parey E."/>
            <person name="Roest Crollius H."/>
            <person name="Montfort J."/>
            <person name="Robinson-Rechavi M."/>
            <person name="Bouchez O."/>
            <person name="Lampietro C."/>
            <person name="Lopez Roques C."/>
            <person name="Donnadieu C."/>
            <person name="Postlethwait J."/>
            <person name="Bobe J."/>
            <person name="Dillon D."/>
            <person name="Chandos A."/>
            <person name="von Hippel F."/>
            <person name="Guiguen Y."/>
        </authorList>
    </citation>
    <scope>NUCLEOTIDE SEQUENCE</scope>
    <source>
        <strain evidence="1">YG-Jan2019</strain>
    </source>
</reference>
<dbReference type="Proteomes" id="UP001157502">
    <property type="component" value="Chromosome 37"/>
</dbReference>
<accession>A0ACC2EZW8</accession>
<proteinExistence type="predicted"/>
<evidence type="ECO:0000313" key="2">
    <source>
        <dbReference type="Proteomes" id="UP001157502"/>
    </source>
</evidence>
<dbReference type="EMBL" id="CM055764">
    <property type="protein sequence ID" value="KAJ7984666.1"/>
    <property type="molecule type" value="Genomic_DNA"/>
</dbReference>
<organism evidence="1 2">
    <name type="scientific">Dallia pectoralis</name>
    <name type="common">Alaska blackfish</name>
    <dbReference type="NCBI Taxonomy" id="75939"/>
    <lineage>
        <taxon>Eukaryota</taxon>
        <taxon>Metazoa</taxon>
        <taxon>Chordata</taxon>
        <taxon>Craniata</taxon>
        <taxon>Vertebrata</taxon>
        <taxon>Euteleostomi</taxon>
        <taxon>Actinopterygii</taxon>
        <taxon>Neopterygii</taxon>
        <taxon>Teleostei</taxon>
        <taxon>Protacanthopterygii</taxon>
        <taxon>Esociformes</taxon>
        <taxon>Umbridae</taxon>
        <taxon>Dallia</taxon>
    </lineage>
</organism>